<dbReference type="Pfam" id="PF02635">
    <property type="entry name" value="DsrE"/>
    <property type="match status" value="1"/>
</dbReference>
<gene>
    <name evidence="1" type="ORF">BXY64_1653</name>
</gene>
<dbReference type="Proteomes" id="UP000284531">
    <property type="component" value="Unassembled WGS sequence"/>
</dbReference>
<protein>
    <submittedName>
        <fullName evidence="1">Uncharacterized protein</fullName>
    </submittedName>
</protein>
<dbReference type="AlphaFoldDB" id="A0A419XAF5"/>
<dbReference type="EMBL" id="RAPQ01000008">
    <property type="protein sequence ID" value="RKE04626.1"/>
    <property type="molecule type" value="Genomic_DNA"/>
</dbReference>
<dbReference type="InterPro" id="IPR027396">
    <property type="entry name" value="DsrEFH-like"/>
</dbReference>
<dbReference type="SUPFAM" id="SSF75169">
    <property type="entry name" value="DsrEFH-like"/>
    <property type="match status" value="1"/>
</dbReference>
<dbReference type="InterPro" id="IPR003787">
    <property type="entry name" value="Sulphur_relay_DsrE/F-like"/>
</dbReference>
<dbReference type="Gene3D" id="3.40.1260.10">
    <property type="entry name" value="DsrEFH-like"/>
    <property type="match status" value="1"/>
</dbReference>
<evidence type="ECO:0000313" key="1">
    <source>
        <dbReference type="EMBL" id="RKE04626.1"/>
    </source>
</evidence>
<accession>A0A419XAF5</accession>
<comment type="caution">
    <text evidence="1">The sequence shown here is derived from an EMBL/GenBank/DDBJ whole genome shotgun (WGS) entry which is preliminary data.</text>
</comment>
<sequence>MNKILLVFVLTVFFNTNSFVNCCAKNSLSQSSNIKMNQDNKLAVVWTSADKEVAEKMVFMYAYNAAKFGWWDEINFIIWGPSSKLLSEDKDLQEYILKMKEVGVNVYACKACADMYKVSDKLSEIGIEVKYMGKPLTQYLQEDHKVITF</sequence>
<organism evidence="1 2">
    <name type="scientific">Marinifilum flexuosum</name>
    <dbReference type="NCBI Taxonomy" id="1117708"/>
    <lineage>
        <taxon>Bacteria</taxon>
        <taxon>Pseudomonadati</taxon>
        <taxon>Bacteroidota</taxon>
        <taxon>Bacteroidia</taxon>
        <taxon>Marinilabiliales</taxon>
        <taxon>Marinifilaceae</taxon>
    </lineage>
</organism>
<reference evidence="1 2" key="1">
    <citation type="submission" date="2018-09" db="EMBL/GenBank/DDBJ databases">
        <title>Genomic Encyclopedia of Archaeal and Bacterial Type Strains, Phase II (KMG-II): from individual species to whole genera.</title>
        <authorList>
            <person name="Goeker M."/>
        </authorList>
    </citation>
    <scope>NUCLEOTIDE SEQUENCE [LARGE SCALE GENOMIC DNA]</scope>
    <source>
        <strain evidence="1 2">DSM 21950</strain>
    </source>
</reference>
<keyword evidence="2" id="KW-1185">Reference proteome</keyword>
<name>A0A419XAF5_9BACT</name>
<proteinExistence type="predicted"/>
<evidence type="ECO:0000313" key="2">
    <source>
        <dbReference type="Proteomes" id="UP000284531"/>
    </source>
</evidence>